<keyword evidence="3" id="KW-0472">Membrane</keyword>
<feature type="coiled-coil region" evidence="1">
    <location>
        <begin position="170"/>
        <end position="295"/>
    </location>
</feature>
<evidence type="ECO:0000256" key="3">
    <source>
        <dbReference type="SAM" id="Phobius"/>
    </source>
</evidence>
<reference evidence="5" key="1">
    <citation type="journal article" date="2006" name="PLoS Biol.">
        <title>Macronuclear genome sequence of the ciliate Tetrahymena thermophila, a model eukaryote.</title>
        <authorList>
            <person name="Eisen J.A."/>
            <person name="Coyne R.S."/>
            <person name="Wu M."/>
            <person name="Wu D."/>
            <person name="Thiagarajan M."/>
            <person name="Wortman J.R."/>
            <person name="Badger J.H."/>
            <person name="Ren Q."/>
            <person name="Amedeo P."/>
            <person name="Jones K.M."/>
            <person name="Tallon L.J."/>
            <person name="Delcher A.L."/>
            <person name="Salzberg S.L."/>
            <person name="Silva J.C."/>
            <person name="Haas B.J."/>
            <person name="Majoros W.H."/>
            <person name="Farzad M."/>
            <person name="Carlton J.M."/>
            <person name="Smith R.K. Jr."/>
            <person name="Garg J."/>
            <person name="Pearlman R.E."/>
            <person name="Karrer K.M."/>
            <person name="Sun L."/>
            <person name="Manning G."/>
            <person name="Elde N.C."/>
            <person name="Turkewitz A.P."/>
            <person name="Asai D.J."/>
            <person name="Wilkes D.E."/>
            <person name="Wang Y."/>
            <person name="Cai H."/>
            <person name="Collins K."/>
            <person name="Stewart B.A."/>
            <person name="Lee S.R."/>
            <person name="Wilamowska K."/>
            <person name="Weinberg Z."/>
            <person name="Ruzzo W.L."/>
            <person name="Wloga D."/>
            <person name="Gaertig J."/>
            <person name="Frankel J."/>
            <person name="Tsao C.-C."/>
            <person name="Gorovsky M.A."/>
            <person name="Keeling P.J."/>
            <person name="Waller R.F."/>
            <person name="Patron N.J."/>
            <person name="Cherry J.M."/>
            <person name="Stover N.A."/>
            <person name="Krieger C.J."/>
            <person name="del Toro C."/>
            <person name="Ryder H.F."/>
            <person name="Williamson S.C."/>
            <person name="Barbeau R.A."/>
            <person name="Hamilton E.P."/>
            <person name="Orias E."/>
        </authorList>
    </citation>
    <scope>NUCLEOTIDE SEQUENCE [LARGE SCALE GENOMIC DNA]</scope>
    <source>
        <strain evidence="5">SB210</strain>
    </source>
</reference>
<dbReference type="RefSeq" id="XP_001031105.1">
    <property type="nucleotide sequence ID" value="XM_001031105.3"/>
</dbReference>
<evidence type="ECO:0000313" key="4">
    <source>
        <dbReference type="EMBL" id="EAR83442.1"/>
    </source>
</evidence>
<keyword evidence="5" id="KW-1185">Reference proteome</keyword>
<keyword evidence="1" id="KW-0175">Coiled coil</keyword>
<dbReference type="Proteomes" id="UP000009168">
    <property type="component" value="Unassembled WGS sequence"/>
</dbReference>
<evidence type="ECO:0008006" key="6">
    <source>
        <dbReference type="Google" id="ProtNLM"/>
    </source>
</evidence>
<dbReference type="EMBL" id="GG662734">
    <property type="protein sequence ID" value="EAR83442.1"/>
    <property type="molecule type" value="Genomic_DNA"/>
</dbReference>
<dbReference type="STRING" id="312017.Q22DW3"/>
<feature type="transmembrane region" description="Helical" evidence="3">
    <location>
        <begin position="30"/>
        <end position="48"/>
    </location>
</feature>
<name>Q22DW3_TETTS</name>
<feature type="compositionally biased region" description="Low complexity" evidence="2">
    <location>
        <begin position="579"/>
        <end position="593"/>
    </location>
</feature>
<dbReference type="InParanoid" id="Q22DW3"/>
<organism evidence="4 5">
    <name type="scientific">Tetrahymena thermophila (strain SB210)</name>
    <dbReference type="NCBI Taxonomy" id="312017"/>
    <lineage>
        <taxon>Eukaryota</taxon>
        <taxon>Sar</taxon>
        <taxon>Alveolata</taxon>
        <taxon>Ciliophora</taxon>
        <taxon>Intramacronucleata</taxon>
        <taxon>Oligohymenophorea</taxon>
        <taxon>Hymenostomatida</taxon>
        <taxon>Tetrahymenina</taxon>
        <taxon>Tetrahymenidae</taxon>
        <taxon>Tetrahymena</taxon>
    </lineage>
</organism>
<sequence length="593" mass="69630">MRQPEELSKYTQNPRQSIAQKTQEFVKDNWVVVGLIVAIISVGLYAVVNDKTSKSDFVPAAIDKRYMLNETSIFPDYRTIVTTGLEKNFEGVNRDVFQPKIHEITLNATKWKDLFEKTQEMIKGMKLIKIQEEDLTSKHSHFNKTEENYKECREILLSKDLDVSDDTIRMQEANTTIAHAEGILEGYRDELHQLQTRRKEELNELSISINHRLYEKDQMKQKISQSADKDEIIQDLQAKLEQIQQNIKTKKLEIVRLKELQKADLENSNSLDNSINHLSESVQKLKFEIASLEVNLEIDQIAGRINRQEHINNTKQMIQTIQKRIKLFNNHKISSDDTKELEKQLEQDKQKLKDLNALQINLIKSFYQKTVSASGKTLEELKQEEKSQNEKLQTLKKKYENRDESFNKYEKQIDAIEQEVRQLQEDETKAKQNLENALMNSSGGSDKQVDAELTKRRIKELEEDILKLKENKNNLEVEFQEKIDKTMNKISEQKTIISEIYIKFTTYVKDRKNIEEKILTDLNRCRLHRYMMEVIQKGANEEHENIATTLKNLKNIKYAIFELLEEMVPEEDDDENQESTEQNNQQEQISTNQ</sequence>
<dbReference type="HOGENOM" id="CLU_460448_0_0_1"/>
<evidence type="ECO:0000256" key="1">
    <source>
        <dbReference type="SAM" id="Coils"/>
    </source>
</evidence>
<keyword evidence="3" id="KW-1133">Transmembrane helix</keyword>
<feature type="region of interest" description="Disordered" evidence="2">
    <location>
        <begin position="568"/>
        <end position="593"/>
    </location>
</feature>
<feature type="coiled-coil region" evidence="1">
    <location>
        <begin position="335"/>
        <end position="485"/>
    </location>
</feature>
<evidence type="ECO:0000256" key="2">
    <source>
        <dbReference type="SAM" id="MobiDB-lite"/>
    </source>
</evidence>
<accession>Q22DW3</accession>
<dbReference type="AlphaFoldDB" id="Q22DW3"/>
<feature type="compositionally biased region" description="Acidic residues" evidence="2">
    <location>
        <begin position="568"/>
        <end position="578"/>
    </location>
</feature>
<keyword evidence="3" id="KW-0812">Transmembrane</keyword>
<gene>
    <name evidence="4" type="ORF">TTHERM_00926960</name>
</gene>
<proteinExistence type="predicted"/>
<dbReference type="KEGG" id="tet:TTHERM_00926960"/>
<evidence type="ECO:0000313" key="5">
    <source>
        <dbReference type="Proteomes" id="UP000009168"/>
    </source>
</evidence>
<protein>
    <recommendedName>
        <fullName evidence="6">Transmembrane protein</fullName>
    </recommendedName>
</protein>
<dbReference type="GeneID" id="7824510"/>